<dbReference type="GO" id="GO:0005886">
    <property type="term" value="C:plasma membrane"/>
    <property type="evidence" value="ECO:0007669"/>
    <property type="project" value="TreeGrafter"/>
</dbReference>
<dbReference type="Gene3D" id="2.30.110.10">
    <property type="entry name" value="Electron Transport, Fmn-binding Protein, Chain A"/>
    <property type="match status" value="1"/>
</dbReference>
<dbReference type="GO" id="GO:0016491">
    <property type="term" value="F:oxidoreductase activity"/>
    <property type="evidence" value="ECO:0007669"/>
    <property type="project" value="InterPro"/>
</dbReference>
<dbReference type="Pfam" id="PF04075">
    <property type="entry name" value="F420H2_quin_red"/>
    <property type="match status" value="1"/>
</dbReference>
<gene>
    <name evidence="3" type="ORF">EFW17_02875</name>
</gene>
<keyword evidence="4" id="KW-1185">Reference proteome</keyword>
<comment type="caution">
    <text evidence="3">The sequence shown here is derived from an EMBL/GenBank/DDBJ whole genome shotgun (WGS) entry which is preliminary data.</text>
</comment>
<evidence type="ECO:0000256" key="2">
    <source>
        <dbReference type="ARBA" id="ARBA00049106"/>
    </source>
</evidence>
<proteinExistence type="inferred from homology"/>
<evidence type="ECO:0000313" key="3">
    <source>
        <dbReference type="EMBL" id="RNL86836.1"/>
    </source>
</evidence>
<dbReference type="Proteomes" id="UP000269198">
    <property type="component" value="Unassembled WGS sequence"/>
</dbReference>
<dbReference type="PANTHER" id="PTHR39428:SF3">
    <property type="entry name" value="DEAZAFLAVIN-DEPENDENT NITROREDUCTASE"/>
    <property type="match status" value="1"/>
</dbReference>
<evidence type="ECO:0000313" key="4">
    <source>
        <dbReference type="Proteomes" id="UP000269198"/>
    </source>
</evidence>
<accession>A0A3N0EG19</accession>
<dbReference type="SUPFAM" id="SSF50475">
    <property type="entry name" value="FMN-binding split barrel"/>
    <property type="match status" value="1"/>
</dbReference>
<name>A0A3N0EG19_9ACTN</name>
<dbReference type="InterPro" id="IPR004378">
    <property type="entry name" value="F420H2_quin_Rdtase"/>
</dbReference>
<evidence type="ECO:0000256" key="1">
    <source>
        <dbReference type="ARBA" id="ARBA00008710"/>
    </source>
</evidence>
<dbReference type="GO" id="GO:0070967">
    <property type="term" value="F:coenzyme F420 binding"/>
    <property type="evidence" value="ECO:0007669"/>
    <property type="project" value="TreeGrafter"/>
</dbReference>
<organism evidence="3 4">
    <name type="scientific">Halostreptopolyspora alba</name>
    <dbReference type="NCBI Taxonomy" id="2487137"/>
    <lineage>
        <taxon>Bacteria</taxon>
        <taxon>Bacillati</taxon>
        <taxon>Actinomycetota</taxon>
        <taxon>Actinomycetes</taxon>
        <taxon>Streptosporangiales</taxon>
        <taxon>Nocardiopsidaceae</taxon>
        <taxon>Halostreptopolyspora</taxon>
    </lineage>
</organism>
<sequence length="134" mass="15535">MLFGQEHVQRYLETDGEEGHEWQGTTVLILTTTGRRTGKQRSTPLIYRRDGDDYVVVASYGGSDEHPLWYRNLRANPEVTLQVKGDRVNARARDASEEEKARLWPYMAEVWPQYDTYQAKTDRPIPVVILEPRA</sequence>
<comment type="catalytic activity">
    <reaction evidence="2">
        <text>oxidized coenzyme F420-(gamma-L-Glu)(n) + a quinol + H(+) = reduced coenzyme F420-(gamma-L-Glu)(n) + a quinone</text>
        <dbReference type="Rhea" id="RHEA:39663"/>
        <dbReference type="Rhea" id="RHEA-COMP:12939"/>
        <dbReference type="Rhea" id="RHEA-COMP:14378"/>
        <dbReference type="ChEBI" id="CHEBI:15378"/>
        <dbReference type="ChEBI" id="CHEBI:24646"/>
        <dbReference type="ChEBI" id="CHEBI:132124"/>
        <dbReference type="ChEBI" id="CHEBI:133980"/>
        <dbReference type="ChEBI" id="CHEBI:139511"/>
    </reaction>
</comment>
<dbReference type="RefSeq" id="WP_123199664.1">
    <property type="nucleotide sequence ID" value="NZ_RJMB01000002.1"/>
</dbReference>
<reference evidence="3 4" key="1">
    <citation type="submission" date="2018-11" db="EMBL/GenBank/DDBJ databases">
        <title>The genome draft of YIM 96095.</title>
        <authorList>
            <person name="Tang S.-K."/>
            <person name="Chunyu W.-X."/>
            <person name="Feng Y.-Z."/>
        </authorList>
    </citation>
    <scope>NUCLEOTIDE SEQUENCE [LARGE SCALE GENOMIC DNA]</scope>
    <source>
        <strain evidence="3 4">YIM 96095</strain>
    </source>
</reference>
<dbReference type="NCBIfam" id="TIGR00026">
    <property type="entry name" value="hi_GC_TIGR00026"/>
    <property type="match status" value="1"/>
</dbReference>
<dbReference type="EMBL" id="RJMB01000002">
    <property type="protein sequence ID" value="RNL86836.1"/>
    <property type="molecule type" value="Genomic_DNA"/>
</dbReference>
<protein>
    <submittedName>
        <fullName evidence="3">Nitroreductase family deazaflavin-dependent oxidoreductase</fullName>
    </submittedName>
</protein>
<dbReference type="AlphaFoldDB" id="A0A3N0EG19"/>
<dbReference type="InterPro" id="IPR012349">
    <property type="entry name" value="Split_barrel_FMN-bd"/>
</dbReference>
<dbReference type="OrthoDB" id="8225825at2"/>
<dbReference type="PANTHER" id="PTHR39428">
    <property type="entry name" value="F420H(2)-DEPENDENT QUINONE REDUCTASE RV1261C"/>
    <property type="match status" value="1"/>
</dbReference>
<comment type="similarity">
    <text evidence="1">Belongs to the F420H(2)-dependent quinone reductase family.</text>
</comment>